<gene>
    <name evidence="4" type="ORF">SLOPH_2196</name>
</gene>
<dbReference type="InParanoid" id="S7XW48"/>
<dbReference type="OrthoDB" id="9739313at2759"/>
<comment type="caution">
    <text evidence="4">The sequence shown here is derived from an EMBL/GenBank/DDBJ whole genome shotgun (WGS) entry which is preliminary data.</text>
</comment>
<evidence type="ECO:0000256" key="2">
    <source>
        <dbReference type="ARBA" id="ARBA00022980"/>
    </source>
</evidence>
<evidence type="ECO:0000313" key="5">
    <source>
        <dbReference type="Proteomes" id="UP000014978"/>
    </source>
</evidence>
<dbReference type="PANTHER" id="PTHR10956:SF0">
    <property type="entry name" value="60S RIBOSOMAL PROTEIN L31"/>
    <property type="match status" value="1"/>
</dbReference>
<keyword evidence="3" id="KW-0687">Ribonucleoprotein</keyword>
<reference evidence="6 7" key="2">
    <citation type="journal article" date="2023" name="Nat. Microbiol.">
        <title>CryoEM reveals that ribosomes in microsporidian spores are locked in a dimeric hibernating state.</title>
        <authorList>
            <person name="McLaren M."/>
            <person name="Conners R."/>
            <person name="Isupov M.N."/>
            <person name="Gil-Diez P."/>
            <person name="Gambelli L."/>
            <person name="Gold V.A.M."/>
            <person name="Walter A."/>
            <person name="Connell S.R."/>
            <person name="Williams B."/>
            <person name="Daum B."/>
        </authorList>
    </citation>
    <scope>STRUCTURE BY ELECTRON MICROSCOPY (2.79 ANGSTROMS)</scope>
</reference>
<dbReference type="PANTHER" id="PTHR10956">
    <property type="entry name" value="60S RIBOSOMAL PROTEIN L31"/>
    <property type="match status" value="1"/>
</dbReference>
<proteinExistence type="evidence at protein level"/>
<accession>S7XW48</accession>
<dbReference type="STRING" id="1358809.S7XW48"/>
<dbReference type="EMDB" id="EMD-17448"/>
<sequence length="110" mass="12827">MAFKDDKAIELTIPMGKITIDVSKRWKCRIGIRRLKKFITKTFHDKEAEVQISPDLNKFLWERGMRNVPKRVRVRVNQEPYPKDPSKKVYKLSHVVVSTFKGLGTEAIAE</sequence>
<dbReference type="FunCoup" id="S7XW48">
    <property type="interactions" value="166"/>
</dbReference>
<keyword evidence="5" id="KW-1185">Reference proteome</keyword>
<dbReference type="VEuPathDB" id="MicrosporidiaDB:SLOPH_2196"/>
<dbReference type="EMDB" id="EMD-13892"/>
<evidence type="ECO:0000313" key="4">
    <source>
        <dbReference type="EMBL" id="EPR80098.1"/>
    </source>
</evidence>
<dbReference type="SMART" id="SM01380">
    <property type="entry name" value="Ribosomal_L31e"/>
    <property type="match status" value="1"/>
</dbReference>
<dbReference type="HOGENOM" id="CLU_112570_1_3_1"/>
<dbReference type="InterPro" id="IPR023621">
    <property type="entry name" value="Ribosomal_eL31_dom_sf"/>
</dbReference>
<evidence type="ECO:0000256" key="1">
    <source>
        <dbReference type="ARBA" id="ARBA00010808"/>
    </source>
</evidence>
<evidence type="ECO:0000256" key="3">
    <source>
        <dbReference type="ARBA" id="ARBA00023274"/>
    </source>
</evidence>
<comment type="similarity">
    <text evidence="1">Belongs to the eukaryotic ribosomal protein eL31 family.</text>
</comment>
<name>S7XW48_SPRLO</name>
<dbReference type="Gene3D" id="3.10.440.10">
    <property type="match status" value="1"/>
</dbReference>
<dbReference type="SUPFAM" id="SSF54575">
    <property type="entry name" value="Ribosomal protein L31e"/>
    <property type="match status" value="1"/>
</dbReference>
<dbReference type="PDB" id="7QCA">
    <property type="method" value="EM"/>
    <property type="resolution" value="2.79 A"/>
    <property type="chains" value="LDD=1-110"/>
</dbReference>
<dbReference type="Pfam" id="PF01198">
    <property type="entry name" value="Ribosomal_L31e"/>
    <property type="match status" value="1"/>
</dbReference>
<evidence type="ECO:0007829" key="7">
    <source>
        <dbReference type="PDB" id="8P5D"/>
    </source>
</evidence>
<organism evidence="4 5">
    <name type="scientific">Spraguea lophii (strain 42_110)</name>
    <name type="common">Microsporidian parasite</name>
    <dbReference type="NCBI Taxonomy" id="1358809"/>
    <lineage>
        <taxon>Eukaryota</taxon>
        <taxon>Fungi</taxon>
        <taxon>Fungi incertae sedis</taxon>
        <taxon>Microsporidia</taxon>
        <taxon>Spragueidae</taxon>
        <taxon>Spraguea</taxon>
    </lineage>
</organism>
<dbReference type="PDB" id="8P5D">
    <property type="method" value="EM"/>
    <property type="resolution" value="10.80 A"/>
    <property type="chains" value="LDD=1-110"/>
</dbReference>
<dbReference type="PDB" id="8P60">
    <property type="method" value="EM"/>
    <property type="resolution" value="14.30 A"/>
    <property type="chains" value="KDD/LDD=1-110"/>
</dbReference>
<dbReference type="OMA" id="EVWKQGI"/>
<keyword evidence="6 7" id="KW-0002">3D-structure</keyword>
<keyword evidence="2 4" id="KW-0689">Ribosomal protein</keyword>
<dbReference type="GO" id="GO:0022625">
    <property type="term" value="C:cytosolic large ribosomal subunit"/>
    <property type="evidence" value="ECO:0007669"/>
    <property type="project" value="TreeGrafter"/>
</dbReference>
<dbReference type="InterPro" id="IPR000054">
    <property type="entry name" value="Ribosomal_eL31"/>
</dbReference>
<dbReference type="EMDB" id="EMD-17457"/>
<dbReference type="EMBL" id="ATCN01000012">
    <property type="protein sequence ID" value="EPR80098.1"/>
    <property type="molecule type" value="Genomic_DNA"/>
</dbReference>
<reference evidence="5" key="1">
    <citation type="journal article" date="2013" name="PLoS Genet.">
        <title>The genome of Spraguea lophii and the basis of host-microsporidian interactions.</title>
        <authorList>
            <person name="Campbell S.E."/>
            <person name="Williams T.A."/>
            <person name="Yousuf A."/>
            <person name="Soanes D.M."/>
            <person name="Paszkiewicz K.H."/>
            <person name="Williams B.A.P."/>
        </authorList>
    </citation>
    <scope>NUCLEOTIDE SEQUENCE [LARGE SCALE GENOMIC DNA]</scope>
    <source>
        <strain evidence="5">42_110</strain>
    </source>
</reference>
<protein>
    <submittedName>
        <fullName evidence="4">60S ribosomal protein L31</fullName>
    </submittedName>
</protein>
<dbReference type="GO" id="GO:0003735">
    <property type="term" value="F:structural constituent of ribosome"/>
    <property type="evidence" value="ECO:0007669"/>
    <property type="project" value="InterPro"/>
</dbReference>
<dbReference type="AlphaFoldDB" id="S7XW48"/>
<dbReference type="GO" id="GO:0002181">
    <property type="term" value="P:cytoplasmic translation"/>
    <property type="evidence" value="ECO:0007669"/>
    <property type="project" value="TreeGrafter"/>
</dbReference>
<evidence type="ECO:0007829" key="6">
    <source>
        <dbReference type="PDB" id="7QCA"/>
    </source>
</evidence>
<dbReference type="Proteomes" id="UP000014978">
    <property type="component" value="Unassembled WGS sequence"/>
</dbReference>